<name>A0A4S3JD43_9EURO</name>
<keyword evidence="1" id="KW-0560">Oxidoreductase</keyword>
<reference evidence="2 3" key="1">
    <citation type="submission" date="2019-03" db="EMBL/GenBank/DDBJ databases">
        <title>The genome sequence of a newly discovered highly antifungal drug resistant Aspergillus species, Aspergillus tanneri NIH 1004.</title>
        <authorList>
            <person name="Mounaud S."/>
            <person name="Singh I."/>
            <person name="Joardar V."/>
            <person name="Pakala S."/>
            <person name="Pakala S."/>
            <person name="Venepally P."/>
            <person name="Hoover J."/>
            <person name="Nierman W."/>
            <person name="Chung J."/>
            <person name="Losada L."/>
        </authorList>
    </citation>
    <scope>NUCLEOTIDE SEQUENCE [LARGE SCALE GENOMIC DNA]</scope>
    <source>
        <strain evidence="2 3">NIH1004</strain>
    </source>
</reference>
<accession>A0A4S3JD43</accession>
<dbReference type="GO" id="GO:0016491">
    <property type="term" value="F:oxidoreductase activity"/>
    <property type="evidence" value="ECO:0007669"/>
    <property type="project" value="UniProtKB-KW"/>
</dbReference>
<dbReference type="EMBL" id="SOSA01000347">
    <property type="protein sequence ID" value="THC92268.1"/>
    <property type="molecule type" value="Genomic_DNA"/>
</dbReference>
<organism evidence="2 3">
    <name type="scientific">Aspergillus tanneri</name>
    <dbReference type="NCBI Taxonomy" id="1220188"/>
    <lineage>
        <taxon>Eukaryota</taxon>
        <taxon>Fungi</taxon>
        <taxon>Dikarya</taxon>
        <taxon>Ascomycota</taxon>
        <taxon>Pezizomycotina</taxon>
        <taxon>Eurotiomycetes</taxon>
        <taxon>Eurotiomycetidae</taxon>
        <taxon>Eurotiales</taxon>
        <taxon>Aspergillaceae</taxon>
        <taxon>Aspergillus</taxon>
        <taxon>Aspergillus subgen. Circumdati</taxon>
    </lineage>
</organism>
<comment type="caution">
    <text evidence="2">The sequence shown here is derived from an EMBL/GenBank/DDBJ whole genome shotgun (WGS) entry which is preliminary data.</text>
</comment>
<proteinExistence type="predicted"/>
<keyword evidence="3" id="KW-1185">Reference proteome</keyword>
<dbReference type="Pfam" id="PF14027">
    <property type="entry name" value="Questin_oxidase"/>
    <property type="match status" value="1"/>
</dbReference>
<dbReference type="InterPro" id="IPR025337">
    <property type="entry name" value="Questin_oxidase-like"/>
</dbReference>
<sequence length="287" mass="32392">MATARKILLSPSDSGVFSSGIREDSARTANEVLQEDLEKHHVYFNDMGFHNHIVHHVLTIFALGASPEEIKAAYNKDKSYQRPALPADQTVIQSLYDKAEFQKCLGRHKNYPNFLAYFQQEMERKGVENVINEYLFSGDELAENLLSRLFGGLLHPLIHLGFGIEFDQPAIIAEALAQTAIHEDWMSPMFLWPAEKAAGGIGKPGKKTMVQILEEMRANKKLASSAHFNDANKMRDGVLQRAPEEMIRYAAEFTVSSDQLEEKLVEMIDTVGKEESEHALYLNTDEH</sequence>
<dbReference type="PANTHER" id="PTHR35870:SF1">
    <property type="entry name" value="PROTEIN, PUTATIVE (AFU_ORTHOLOGUE AFUA_5G03330)-RELATED"/>
    <property type="match status" value="1"/>
</dbReference>
<evidence type="ECO:0000256" key="1">
    <source>
        <dbReference type="ARBA" id="ARBA00023002"/>
    </source>
</evidence>
<dbReference type="PANTHER" id="PTHR35870">
    <property type="entry name" value="PROTEIN, PUTATIVE (AFU_ORTHOLOGUE AFUA_5G03330)-RELATED"/>
    <property type="match status" value="1"/>
</dbReference>
<dbReference type="AlphaFoldDB" id="A0A4S3JD43"/>
<evidence type="ECO:0000313" key="3">
    <source>
        <dbReference type="Proteomes" id="UP000308092"/>
    </source>
</evidence>
<dbReference type="Proteomes" id="UP000308092">
    <property type="component" value="Unassembled WGS sequence"/>
</dbReference>
<dbReference type="VEuPathDB" id="FungiDB:EYZ11_008250"/>
<evidence type="ECO:0008006" key="4">
    <source>
        <dbReference type="Google" id="ProtNLM"/>
    </source>
</evidence>
<gene>
    <name evidence="2" type="ORF">EYZ11_008250</name>
</gene>
<evidence type="ECO:0000313" key="2">
    <source>
        <dbReference type="EMBL" id="THC92268.1"/>
    </source>
</evidence>
<protein>
    <recommendedName>
        <fullName evidence="4">HypA-like protein</fullName>
    </recommendedName>
</protein>
<dbReference type="STRING" id="1220188.A0A4S3JD43"/>